<dbReference type="Gene3D" id="2.40.110.10">
    <property type="entry name" value="Butyryl-CoA Dehydrogenase, subunit A, domain 2"/>
    <property type="match status" value="1"/>
</dbReference>
<dbReference type="InterPro" id="IPR009075">
    <property type="entry name" value="AcylCo_DH/oxidase_C"/>
</dbReference>
<dbReference type="InterPro" id="IPR052161">
    <property type="entry name" value="Mycobact_Acyl-CoA_DH"/>
</dbReference>
<evidence type="ECO:0000259" key="9">
    <source>
        <dbReference type="Pfam" id="PF02770"/>
    </source>
</evidence>
<evidence type="ECO:0000256" key="3">
    <source>
        <dbReference type="ARBA" id="ARBA00022630"/>
    </source>
</evidence>
<dbReference type="GO" id="GO:0004466">
    <property type="term" value="F:long-chain fatty acyl-CoA dehydrogenase activity"/>
    <property type="evidence" value="ECO:0007669"/>
    <property type="project" value="UniProtKB-EC"/>
</dbReference>
<name>A0A6J4HMB8_9ACTN</name>
<feature type="domain" description="Acyl-CoA dehydrogenase/oxidase N-terminal" evidence="10">
    <location>
        <begin position="17"/>
        <end position="106"/>
    </location>
</feature>
<dbReference type="EC" id="1.3.8.8" evidence="11"/>
<keyword evidence="3 6" id="KW-0285">Flavoprotein</keyword>
<proteinExistence type="inferred from homology"/>
<feature type="domain" description="Acyl-CoA oxidase/dehydrogenase middle" evidence="9">
    <location>
        <begin position="111"/>
        <end position="204"/>
    </location>
</feature>
<keyword evidence="5 6" id="KW-0560">Oxidoreductase</keyword>
<dbReference type="InterPro" id="IPR009100">
    <property type="entry name" value="AcylCoA_DH/oxidase_NM_dom_sf"/>
</dbReference>
<evidence type="ECO:0000256" key="4">
    <source>
        <dbReference type="ARBA" id="ARBA00022827"/>
    </source>
</evidence>
<dbReference type="PANTHER" id="PTHR43292">
    <property type="entry name" value="ACYL-COA DEHYDROGENASE"/>
    <property type="match status" value="1"/>
</dbReference>
<evidence type="ECO:0000256" key="1">
    <source>
        <dbReference type="ARBA" id="ARBA00001974"/>
    </source>
</evidence>
<dbReference type="GO" id="GO:0005886">
    <property type="term" value="C:plasma membrane"/>
    <property type="evidence" value="ECO:0007669"/>
    <property type="project" value="TreeGrafter"/>
</dbReference>
<comment type="similarity">
    <text evidence="2 6">Belongs to the acyl-CoA dehydrogenase family.</text>
</comment>
<dbReference type="InterPro" id="IPR006091">
    <property type="entry name" value="Acyl-CoA_Oxase/DH_mid-dom"/>
</dbReference>
<feature type="region of interest" description="Disordered" evidence="7">
    <location>
        <begin position="410"/>
        <end position="432"/>
    </location>
</feature>
<evidence type="ECO:0000259" key="10">
    <source>
        <dbReference type="Pfam" id="PF02771"/>
    </source>
</evidence>
<protein>
    <submittedName>
        <fullName evidence="11">Acyl-CoA dehydrogenase, long-chain specific</fullName>
        <ecNumber evidence="11">1.3.8.8</ecNumber>
    </submittedName>
</protein>
<dbReference type="SUPFAM" id="SSF47203">
    <property type="entry name" value="Acyl-CoA dehydrogenase C-terminal domain-like"/>
    <property type="match status" value="1"/>
</dbReference>
<feature type="domain" description="Acyl-CoA dehydrogenase/oxidase C-terminal" evidence="8">
    <location>
        <begin position="300"/>
        <end position="406"/>
    </location>
</feature>
<dbReference type="InterPro" id="IPR046373">
    <property type="entry name" value="Acyl-CoA_Oxase/DH_mid-dom_sf"/>
</dbReference>
<reference evidence="11" key="1">
    <citation type="submission" date="2020-02" db="EMBL/GenBank/DDBJ databases">
        <authorList>
            <person name="Meier V. D."/>
        </authorList>
    </citation>
    <scope>NUCLEOTIDE SEQUENCE</scope>
    <source>
        <strain evidence="11">AVDCRST_MAG50</strain>
    </source>
</reference>
<dbReference type="Gene3D" id="1.10.540.10">
    <property type="entry name" value="Acyl-CoA dehydrogenase/oxidase, N-terminal domain"/>
    <property type="match status" value="1"/>
</dbReference>
<evidence type="ECO:0000256" key="7">
    <source>
        <dbReference type="SAM" id="MobiDB-lite"/>
    </source>
</evidence>
<dbReference type="AlphaFoldDB" id="A0A6J4HMB8"/>
<evidence type="ECO:0000259" key="8">
    <source>
        <dbReference type="Pfam" id="PF00441"/>
    </source>
</evidence>
<feature type="compositionally biased region" description="Basic and acidic residues" evidence="7">
    <location>
        <begin position="410"/>
        <end position="424"/>
    </location>
</feature>
<dbReference type="EMBL" id="CADCTF010000053">
    <property type="protein sequence ID" value="CAA9228252.1"/>
    <property type="molecule type" value="Genomic_DNA"/>
</dbReference>
<dbReference type="SUPFAM" id="SSF56645">
    <property type="entry name" value="Acyl-CoA dehydrogenase NM domain-like"/>
    <property type="match status" value="1"/>
</dbReference>
<evidence type="ECO:0000256" key="2">
    <source>
        <dbReference type="ARBA" id="ARBA00009347"/>
    </source>
</evidence>
<sequence>MTTPAELATIAEQVGAWLDESWSVDLTVREWWQRLADSGWGFPTWPTEWYGRGLGGDALTVVSRVFQERGVLGAPSGLGQTMGGPVVLQHGDDEQRRRLVPPLVSGTEGWCQFFSEPGAGSDLAGAQTRAVRDGDEWVVNGQKVWTSGALTTERGMLLARTDIDAPKHKGLGYFIIDVHQPGIEIRPLKQMTGASHFNEVFFTDARVAHANLIGRPGDGWAAATTTLAYERGGRAGTVGVAGASGGSLRGVLDRRAGDVIDEVLAERRAAASEAVDARNPGISGPNSPLTYVKDFGRNGEPGVRQRVVQYYVLSRVNALNQQRVRAEAAGGKSPGPASSTTKLARSVATRVNRDLGPHILGPHAMLAGEEAPLHGAVCHSTVQAPSTSIAGGTDEVQRNIIGERVLGLPREPDVDRDTPFRELKVGTQRSAP</sequence>
<keyword evidence="4 6" id="KW-0274">FAD</keyword>
<evidence type="ECO:0000256" key="5">
    <source>
        <dbReference type="ARBA" id="ARBA00023002"/>
    </source>
</evidence>
<dbReference type="FunFam" id="2.40.110.10:FF:000011">
    <property type="entry name" value="Acyl-CoA dehydrogenase FadE34"/>
    <property type="match status" value="1"/>
</dbReference>
<dbReference type="Pfam" id="PF02770">
    <property type="entry name" value="Acyl-CoA_dh_M"/>
    <property type="match status" value="1"/>
</dbReference>
<comment type="cofactor">
    <cofactor evidence="1 6">
        <name>FAD</name>
        <dbReference type="ChEBI" id="CHEBI:57692"/>
    </cofactor>
</comment>
<evidence type="ECO:0000256" key="6">
    <source>
        <dbReference type="RuleBase" id="RU362125"/>
    </source>
</evidence>
<evidence type="ECO:0000313" key="11">
    <source>
        <dbReference type="EMBL" id="CAA9228252.1"/>
    </source>
</evidence>
<dbReference type="GO" id="GO:0050660">
    <property type="term" value="F:flavin adenine dinucleotide binding"/>
    <property type="evidence" value="ECO:0007669"/>
    <property type="project" value="InterPro"/>
</dbReference>
<dbReference type="InterPro" id="IPR013786">
    <property type="entry name" value="AcylCoA_DH/ox_N"/>
</dbReference>
<accession>A0A6J4HMB8</accession>
<dbReference type="InterPro" id="IPR036250">
    <property type="entry name" value="AcylCo_DH-like_C"/>
</dbReference>
<dbReference type="Pfam" id="PF00441">
    <property type="entry name" value="Acyl-CoA_dh_1"/>
    <property type="match status" value="1"/>
</dbReference>
<dbReference type="InterPro" id="IPR037069">
    <property type="entry name" value="AcylCoA_DH/ox_N_sf"/>
</dbReference>
<gene>
    <name evidence="11" type="ORF">AVDCRST_MAG50-1636</name>
</gene>
<organism evidence="11">
    <name type="scientific">uncultured Acidimicrobiales bacterium</name>
    <dbReference type="NCBI Taxonomy" id="310071"/>
    <lineage>
        <taxon>Bacteria</taxon>
        <taxon>Bacillati</taxon>
        <taxon>Actinomycetota</taxon>
        <taxon>Acidimicrobiia</taxon>
        <taxon>Acidimicrobiales</taxon>
        <taxon>environmental samples</taxon>
    </lineage>
</organism>
<dbReference type="Pfam" id="PF02771">
    <property type="entry name" value="Acyl-CoA_dh_N"/>
    <property type="match status" value="1"/>
</dbReference>
<dbReference type="Gene3D" id="1.20.140.10">
    <property type="entry name" value="Butyryl-CoA Dehydrogenase, subunit A, domain 3"/>
    <property type="match status" value="1"/>
</dbReference>
<dbReference type="PANTHER" id="PTHR43292:SF4">
    <property type="entry name" value="ACYL-COA DEHYDROGENASE FADE34"/>
    <property type="match status" value="1"/>
</dbReference>